<dbReference type="Proteomes" id="UP000078546">
    <property type="component" value="Unassembled WGS sequence"/>
</dbReference>
<organism evidence="2 3">
    <name type="scientific">Plasmodium ovale curtisi</name>
    <dbReference type="NCBI Taxonomy" id="864141"/>
    <lineage>
        <taxon>Eukaryota</taxon>
        <taxon>Sar</taxon>
        <taxon>Alveolata</taxon>
        <taxon>Apicomplexa</taxon>
        <taxon>Aconoidasida</taxon>
        <taxon>Haemosporida</taxon>
        <taxon>Plasmodiidae</taxon>
        <taxon>Plasmodium</taxon>
        <taxon>Plasmodium (Plasmodium)</taxon>
    </lineage>
</organism>
<feature type="compositionally biased region" description="Gly residues" evidence="1">
    <location>
        <begin position="737"/>
        <end position="747"/>
    </location>
</feature>
<proteinExistence type="predicted"/>
<evidence type="ECO:0000256" key="1">
    <source>
        <dbReference type="SAM" id="MobiDB-lite"/>
    </source>
</evidence>
<sequence>MNTGINFNIYLNNSEGSRNDIMASRENRMHFNYELNNSYMNDSNNITNHVKGGSMDNIHTQHTNRDVNIIPPHFFSEQNVSNEENYLSKNSHIKKGEENNLTNNVNDMIQKNNMNMSGENNFFCNNNPYIKNINYGMSEKNNYNNNGQEHVYPNIRMDTSSYHFTSNENTQERYFNTGMNNSFTNCYTNNNNMNETYNSAFENGYMNNGYSNDYIADYNGGNEGNDGNSDNHCGFYNENRNNKCSNSRSIVGIRHGNIFNKHSADAIRNGRNSVAGGKNINRFNELGGISNMPTIHTMGMNGMGMSGTRGLGEMSSWSYPSGMNDFHSQNGQGRLGNLGSMDGVTNMGFQNNLNSAGGSGSINSFGNSKSFGNANMFGNANSFGNANNAGGMHSLGDLPNVEGLNNMSRLNRLGDVSNLQNSLNDINVFNRIENAILSKTLTVAGGINTGGGVGKMNDVMNKGMVFNGMDNLHNFNSNVVTPNMSIHQMSCIPPSAAPTDASTYVNNVKNIGGYSNKLMINENMGRLDGNRMNNNTANNCVNSESGSVNSVNASVGSGMGGTMKFSGNPSNYDDVNRVNEFAPFQNYGNVSSLNMIPNISRNINGMNSVQGIPQLNSDMGNLNSNDSNKKSFMQANQDRLINANNGKYTSYYMGGDYLPDGSNGSGVGYSGGKSISNSYLKSGRNFTTSTNAPFANQQMSYGSNQRANYPNGSATQEGGRHTNSHIQSRISNLKNGGDNGSGSGGGNRVENGGDNCNGIGNIFSGDSPSSYDHSTYSIPYGYTLYNNKEQKSSGIMKGMNGGDGMVNNYGPRNTISFATALGSMGRSDVHGDNVNHITNTRDEFGGGNGVYGRSDFKSNSINTIGSALPPYERGNNMNGSSSSDIVQYDGKTNEEGMSNCSMANEKTDHGISANKKELSKKQYYANNDYINQNISYQGNVLSPSQHHEQNYDMVGNNGYINVMSKTKGNKIKSSNLNTERKKKKGKVDVNKKSGNGRRSKTSIVKTEDIANMTNSVSSIGSNYFHNPGTNPLVINNSDVKTITMSNEIMNNQSFYKHVNMFSSDPHGENYPNGQDHPPGQDLMPEEDHTHVENNLYEHVYQSNPCDASSQKNKTQNSNITLNKDIVEMILRNNKNSTDKNVSDSINKSYTNFLMNVSTSYLKKRSMEMIQTSDKEFNVGGKSNNLTNWEGAEHLNESGRYNGNNDVEIEEKPYECINENGYDHHMHVKSEPCYEHLVMEGGKGQVKNEPGYENVNSLREGHIIPTKRMNVGRKRKRGSGSFEVRAPSKDVKNEFKEVKRKGRKRKVPLEPPPIANSARTIISGTVSGMATEIPEGEKGEWEDINHELTLCCKTLKSEDNIFSDQNTQSGMKNMLHMLKHKLKNFNVKNSINSHSEINVLINNFLYVLRIINKHKQILENMYSYNFNTVSEDAVRSYLEKHFSFVKCYRQNYELPEHVKVEEVDEDLSGENIRTDDHIEVIENGIKRKTHDGNKGGGIENGVNVTIKGEEEKKRNSFKKKGKYNFMEDYDTTSQMEHNANTNSDSKSEYINAFPQCIDKSQSSLTNCPQGGRRISHPANYEHAQGNNSSGHNMEEAYLHTVFNKEGLQLKCYEESRQSSDIPIAQKQCAMGEVKRSSEQVSTTNDKRGSSTHDEEGSNTNGEFVEQYKRWGKNE</sequence>
<protein>
    <submittedName>
        <fullName evidence="2">Uncharacterized protein</fullName>
    </submittedName>
</protein>
<feature type="region of interest" description="Disordered" evidence="1">
    <location>
        <begin position="702"/>
        <end position="752"/>
    </location>
</feature>
<reference evidence="3" key="1">
    <citation type="submission" date="2016-05" db="EMBL/GenBank/DDBJ databases">
        <authorList>
            <person name="Naeem Raeece"/>
        </authorList>
    </citation>
    <scope>NUCLEOTIDE SEQUENCE [LARGE SCALE GENOMIC DNA]</scope>
</reference>
<accession>A0A1A8VQG1</accession>
<feature type="compositionally biased region" description="Polar residues" evidence="1">
    <location>
        <begin position="968"/>
        <end position="977"/>
    </location>
</feature>
<gene>
    <name evidence="2" type="ORF">POVCU1_005730</name>
</gene>
<feature type="compositionally biased region" description="Basic and acidic residues" evidence="1">
    <location>
        <begin position="1643"/>
        <end position="1654"/>
    </location>
</feature>
<name>A0A1A8VQG1_PLAOA</name>
<evidence type="ECO:0000313" key="3">
    <source>
        <dbReference type="Proteomes" id="UP000078546"/>
    </source>
</evidence>
<feature type="compositionally biased region" description="Polar residues" evidence="1">
    <location>
        <begin position="724"/>
        <end position="734"/>
    </location>
</feature>
<feature type="region of interest" description="Disordered" evidence="1">
    <location>
        <begin position="968"/>
        <end position="1001"/>
    </location>
</feature>
<evidence type="ECO:0000313" key="2">
    <source>
        <dbReference type="EMBL" id="SBS81543.1"/>
    </source>
</evidence>
<feature type="region of interest" description="Disordered" evidence="1">
    <location>
        <begin position="1627"/>
        <end position="1673"/>
    </location>
</feature>
<feature type="compositionally biased region" description="Basic and acidic residues" evidence="1">
    <location>
        <begin position="1664"/>
        <end position="1673"/>
    </location>
</feature>
<dbReference type="EMBL" id="FLQV01000108">
    <property type="protein sequence ID" value="SBS81543.1"/>
    <property type="molecule type" value="Genomic_DNA"/>
</dbReference>
<feature type="region of interest" description="Disordered" evidence="1">
    <location>
        <begin position="1063"/>
        <end position="1086"/>
    </location>
</feature>
<feature type="compositionally biased region" description="Polar residues" evidence="1">
    <location>
        <begin position="702"/>
        <end position="716"/>
    </location>
</feature>
<feature type="region of interest" description="Disordered" evidence="1">
    <location>
        <begin position="1562"/>
        <end position="1590"/>
    </location>
</feature>